<organism evidence="17 18">
    <name type="scientific">Cymbomonas tetramitiformis</name>
    <dbReference type="NCBI Taxonomy" id="36881"/>
    <lineage>
        <taxon>Eukaryota</taxon>
        <taxon>Viridiplantae</taxon>
        <taxon>Chlorophyta</taxon>
        <taxon>Pyramimonadophyceae</taxon>
        <taxon>Pyramimonadales</taxon>
        <taxon>Pyramimonadaceae</taxon>
        <taxon>Cymbomonas</taxon>
    </lineage>
</organism>
<dbReference type="GO" id="GO:0005509">
    <property type="term" value="F:calcium ion binding"/>
    <property type="evidence" value="ECO:0007669"/>
    <property type="project" value="InterPro"/>
</dbReference>
<comment type="function">
    <text evidence="11">Molecular calcium-binding chaperone promoting folding, oligomeric assembly and quality control in the ER via the calreticulin/calnexin cycle. This lectin may interact transiently with almost all of the monoglucosylated glycoproteins that are synthesized in the ER.</text>
</comment>
<feature type="binding site" evidence="13">
    <location>
        <position position="319"/>
    </location>
    <ligand>
        <name>an alpha-D-glucoside</name>
        <dbReference type="ChEBI" id="CHEBI:22390"/>
    </ligand>
</feature>
<dbReference type="AlphaFoldDB" id="A0AAE0GUK1"/>
<evidence type="ECO:0000256" key="7">
    <source>
        <dbReference type="ARBA" id="ARBA00022824"/>
    </source>
</evidence>
<keyword evidence="4 15" id="KW-0732">Signal</keyword>
<keyword evidence="14" id="KW-1015">Disulfide bond</keyword>
<evidence type="ECO:0000256" key="1">
    <source>
        <dbReference type="ARBA" id="ARBA00004319"/>
    </source>
</evidence>
<feature type="binding site" evidence="13">
    <location>
        <position position="129"/>
    </location>
    <ligand>
        <name>an alpha-D-glucoside</name>
        <dbReference type="ChEBI" id="CHEBI:22390"/>
    </ligand>
</feature>
<feature type="binding site" evidence="13">
    <location>
        <position position="112"/>
    </location>
    <ligand>
        <name>an alpha-D-glucoside</name>
        <dbReference type="ChEBI" id="CHEBI:22390"/>
    </ligand>
</feature>
<dbReference type="GO" id="GO:0005788">
    <property type="term" value="C:endoplasmic reticulum lumen"/>
    <property type="evidence" value="ECO:0007669"/>
    <property type="project" value="UniProtKB-SubCell"/>
</dbReference>
<feature type="region of interest" description="Disordered" evidence="16">
    <location>
        <begin position="355"/>
        <end position="411"/>
    </location>
</feature>
<evidence type="ECO:0000313" key="18">
    <source>
        <dbReference type="Proteomes" id="UP001190700"/>
    </source>
</evidence>
<dbReference type="InterPro" id="IPR013320">
    <property type="entry name" value="ConA-like_dom_sf"/>
</dbReference>
<dbReference type="InterPro" id="IPR009033">
    <property type="entry name" value="Calreticulin/calnexin_P_dom_sf"/>
</dbReference>
<keyword evidence="9" id="KW-0106">Calcium</keyword>
<feature type="chain" id="PRO_5041768473" description="Calreticulin" evidence="15">
    <location>
        <begin position="20"/>
        <end position="411"/>
    </location>
</feature>
<evidence type="ECO:0000256" key="9">
    <source>
        <dbReference type="ARBA" id="ARBA00022837"/>
    </source>
</evidence>
<dbReference type="PANTHER" id="PTHR11073">
    <property type="entry name" value="CALRETICULIN AND CALNEXIN"/>
    <property type="match status" value="1"/>
</dbReference>
<dbReference type="GO" id="GO:0036503">
    <property type="term" value="P:ERAD pathway"/>
    <property type="evidence" value="ECO:0007669"/>
    <property type="project" value="TreeGrafter"/>
</dbReference>
<feature type="binding site" evidence="13">
    <location>
        <position position="136"/>
    </location>
    <ligand>
        <name>an alpha-D-glucoside</name>
        <dbReference type="ChEBI" id="CHEBI:22390"/>
    </ligand>
</feature>
<keyword evidence="18" id="KW-1185">Reference proteome</keyword>
<feature type="region of interest" description="Disordered" evidence="16">
    <location>
        <begin position="204"/>
        <end position="262"/>
    </location>
</feature>
<dbReference type="InterPro" id="IPR001580">
    <property type="entry name" value="Calret/calnex"/>
</dbReference>
<dbReference type="Gene3D" id="2.10.250.10">
    <property type="entry name" value="Calreticulin/calnexin, P domain"/>
    <property type="match status" value="1"/>
</dbReference>
<dbReference type="PIRSF" id="PIRSF002356">
    <property type="entry name" value="Calreticulin"/>
    <property type="match status" value="1"/>
</dbReference>
<evidence type="ECO:0000256" key="8">
    <source>
        <dbReference type="ARBA" id="ARBA00022833"/>
    </source>
</evidence>
<dbReference type="PROSITE" id="PS00805">
    <property type="entry name" value="CALRETICULIN_REPEAT"/>
    <property type="match status" value="1"/>
</dbReference>
<protein>
    <recommendedName>
        <fullName evidence="12">Calreticulin</fullName>
    </recommendedName>
</protein>
<dbReference type="GO" id="GO:0051082">
    <property type="term" value="F:unfolded protein binding"/>
    <property type="evidence" value="ECO:0007669"/>
    <property type="project" value="InterPro"/>
</dbReference>
<evidence type="ECO:0000256" key="11">
    <source>
        <dbReference type="ARBA" id="ARBA00037091"/>
    </source>
</evidence>
<sequence>MASNVAALCFFALIASASATVFFEEKFGAGWEEKWTPSTWKQSEGTAGEFTWTAGKWYNDEEADKGIQTGPDARFYAISAEMEPFSNEGKDLVVQFTAKHEQKLDCGGGYIKIMPGGSDMAAFSGDTPYNIMFGPDICGVSTKRVHVIFNYKGENLLTKKTITCETDELSHLYTLIVKPDNTYKVLIDNVEKASGDLEADWDFLKPAQIKDPEASKPEDWDERPKIDDPEDVKPEGFDDIPEKIEDPEAEKPEDWDDEDDGEWEAPMIDNPDYKGEWSPKQIDNPDYKGMWEAPLIDNPEYVADDKLYLYEDNKYVGFELWQVKSGSIFDNVLVTDDIEYAAKVGEETWGAMKDGEKAMFDKAEEEKKAEEAAEREKAEEERKKLEEEGEGEDEEPVEEEEDEYEDTKDEL</sequence>
<evidence type="ECO:0000256" key="14">
    <source>
        <dbReference type="PIRSR" id="PIRSR002356-3"/>
    </source>
</evidence>
<keyword evidence="8" id="KW-0862">Zinc</keyword>
<dbReference type="EMBL" id="LGRX02002204">
    <property type="protein sequence ID" value="KAK3284680.1"/>
    <property type="molecule type" value="Genomic_DNA"/>
</dbReference>
<evidence type="ECO:0000256" key="12">
    <source>
        <dbReference type="PIRNR" id="PIRNR002356"/>
    </source>
</evidence>
<dbReference type="Gene3D" id="2.60.120.200">
    <property type="match status" value="1"/>
</dbReference>
<evidence type="ECO:0000256" key="16">
    <source>
        <dbReference type="SAM" id="MobiDB-lite"/>
    </source>
</evidence>
<dbReference type="FunFam" id="2.60.120.200:FF:000018">
    <property type="entry name" value="Calreticulin 1b"/>
    <property type="match status" value="1"/>
</dbReference>
<comment type="subcellular location">
    <subcellularLocation>
        <location evidence="1 12">Endoplasmic reticulum lumen</location>
    </subcellularLocation>
</comment>
<dbReference type="InterPro" id="IPR009169">
    <property type="entry name" value="Calreticulin"/>
</dbReference>
<evidence type="ECO:0000256" key="4">
    <source>
        <dbReference type="ARBA" id="ARBA00022729"/>
    </source>
</evidence>
<dbReference type="GO" id="GO:0005789">
    <property type="term" value="C:endoplasmic reticulum membrane"/>
    <property type="evidence" value="ECO:0007669"/>
    <property type="project" value="TreeGrafter"/>
</dbReference>
<dbReference type="FunFam" id="2.10.250.10:FF:000002">
    <property type="entry name" value="Calreticulin"/>
    <property type="match status" value="1"/>
</dbReference>
<dbReference type="SUPFAM" id="SSF49899">
    <property type="entry name" value="Concanavalin A-like lectins/glucanases"/>
    <property type="match status" value="1"/>
</dbReference>
<feature type="compositionally biased region" description="Basic and acidic residues" evidence="16">
    <location>
        <begin position="355"/>
        <end position="386"/>
    </location>
</feature>
<feature type="compositionally biased region" description="Basic and acidic residues" evidence="16">
    <location>
        <begin position="208"/>
        <end position="252"/>
    </location>
</feature>
<feature type="binding site" evidence="13">
    <location>
        <position position="110"/>
    </location>
    <ligand>
        <name>an alpha-D-glucoside</name>
        <dbReference type="ChEBI" id="CHEBI:22390"/>
    </ligand>
</feature>
<proteinExistence type="inferred from homology"/>
<evidence type="ECO:0000256" key="15">
    <source>
        <dbReference type="RuleBase" id="RU362126"/>
    </source>
</evidence>
<keyword evidence="10 12" id="KW-0143">Chaperone</keyword>
<feature type="signal peptide" evidence="15">
    <location>
        <begin position="1"/>
        <end position="19"/>
    </location>
</feature>
<evidence type="ECO:0000256" key="13">
    <source>
        <dbReference type="PIRSR" id="PIRSR002356-1"/>
    </source>
</evidence>
<evidence type="ECO:0000256" key="2">
    <source>
        <dbReference type="ARBA" id="ARBA00010983"/>
    </source>
</evidence>
<evidence type="ECO:0000256" key="5">
    <source>
        <dbReference type="ARBA" id="ARBA00022734"/>
    </source>
</evidence>
<keyword evidence="3" id="KW-0479">Metal-binding</keyword>
<keyword evidence="5" id="KW-0430">Lectin</keyword>
<keyword evidence="7 12" id="KW-0256">Endoplasmic reticulum</keyword>
<comment type="similarity">
    <text evidence="2 12 15">Belongs to the calreticulin family.</text>
</comment>
<evidence type="ECO:0000313" key="17">
    <source>
        <dbReference type="EMBL" id="KAK3284680.1"/>
    </source>
</evidence>
<feature type="compositionally biased region" description="Acidic residues" evidence="16">
    <location>
        <begin position="387"/>
        <end position="411"/>
    </location>
</feature>
<dbReference type="PANTHER" id="PTHR11073:SF2">
    <property type="entry name" value="CALRETICULIN"/>
    <property type="match status" value="1"/>
</dbReference>
<accession>A0AAE0GUK1</accession>
<name>A0AAE0GUK1_9CHLO</name>
<dbReference type="SUPFAM" id="SSF63887">
    <property type="entry name" value="P-domain of calnexin/calreticulin"/>
    <property type="match status" value="1"/>
</dbReference>
<reference evidence="17 18" key="1">
    <citation type="journal article" date="2015" name="Genome Biol. Evol.">
        <title>Comparative Genomics of a Bacterivorous Green Alga Reveals Evolutionary Causalities and Consequences of Phago-Mixotrophic Mode of Nutrition.</title>
        <authorList>
            <person name="Burns J.A."/>
            <person name="Paasch A."/>
            <person name="Narechania A."/>
            <person name="Kim E."/>
        </authorList>
    </citation>
    <scope>NUCLEOTIDE SEQUENCE [LARGE SCALE GENOMIC DNA]</scope>
    <source>
        <strain evidence="17 18">PLY_AMNH</strain>
    </source>
</reference>
<dbReference type="PROSITE" id="PS00803">
    <property type="entry name" value="CALRETICULIN_1"/>
    <property type="match status" value="1"/>
</dbReference>
<gene>
    <name evidence="17" type="ORF">CYMTET_7682</name>
</gene>
<dbReference type="PRINTS" id="PR00626">
    <property type="entry name" value="CALRETICULIN"/>
</dbReference>
<dbReference type="GO" id="GO:0030246">
    <property type="term" value="F:carbohydrate binding"/>
    <property type="evidence" value="ECO:0007669"/>
    <property type="project" value="UniProtKB-KW"/>
</dbReference>
<evidence type="ECO:0000256" key="10">
    <source>
        <dbReference type="ARBA" id="ARBA00023186"/>
    </source>
</evidence>
<dbReference type="InterPro" id="IPR018124">
    <property type="entry name" value="Calret/calnex_CS"/>
</dbReference>
<evidence type="ECO:0000256" key="3">
    <source>
        <dbReference type="ARBA" id="ARBA00022723"/>
    </source>
</evidence>
<evidence type="ECO:0000256" key="6">
    <source>
        <dbReference type="ARBA" id="ARBA00022737"/>
    </source>
</evidence>
<dbReference type="Pfam" id="PF00262">
    <property type="entry name" value="Calreticulin"/>
    <property type="match status" value="2"/>
</dbReference>
<comment type="caution">
    <text evidence="17">The sequence shown here is derived from an EMBL/GenBank/DDBJ whole genome shotgun (WGS) entry which is preliminary data.</text>
</comment>
<dbReference type="Proteomes" id="UP001190700">
    <property type="component" value="Unassembled WGS sequence"/>
</dbReference>
<dbReference type="GO" id="GO:0006457">
    <property type="term" value="P:protein folding"/>
    <property type="evidence" value="ECO:0007669"/>
    <property type="project" value="InterPro"/>
</dbReference>
<keyword evidence="6" id="KW-0677">Repeat</keyword>
<feature type="disulfide bond" evidence="14">
    <location>
        <begin position="106"/>
        <end position="138"/>
    </location>
</feature>
<feature type="compositionally biased region" description="Acidic residues" evidence="16">
    <location>
        <begin position="253"/>
        <end position="262"/>
    </location>
</feature>
<dbReference type="PROSITE" id="PS00804">
    <property type="entry name" value="CALRETICULIN_2"/>
    <property type="match status" value="1"/>
</dbReference>